<dbReference type="InterPro" id="IPR015946">
    <property type="entry name" value="KH_dom-like_a/b"/>
</dbReference>
<evidence type="ECO:0000256" key="7">
    <source>
        <dbReference type="ARBA" id="ARBA00032345"/>
    </source>
</evidence>
<dbReference type="Pfam" id="PF01926">
    <property type="entry name" value="MMR_HSR1"/>
    <property type="match status" value="2"/>
</dbReference>
<feature type="binding site" evidence="8">
    <location>
        <begin position="28"/>
        <end position="35"/>
    </location>
    <ligand>
        <name>GTP</name>
        <dbReference type="ChEBI" id="CHEBI:37565"/>
        <label>1</label>
    </ligand>
</feature>
<dbReference type="PIRSF" id="PIRSF006485">
    <property type="entry name" value="GTP-binding_EngA"/>
    <property type="match status" value="1"/>
</dbReference>
<evidence type="ECO:0000256" key="9">
    <source>
        <dbReference type="PROSITE-ProRule" id="PRU01049"/>
    </source>
</evidence>
<feature type="binding site" evidence="8">
    <location>
        <begin position="206"/>
        <end position="213"/>
    </location>
    <ligand>
        <name>GTP</name>
        <dbReference type="ChEBI" id="CHEBI:37565"/>
        <label>2</label>
    </ligand>
</feature>
<keyword evidence="4 10" id="KW-0677">Repeat</keyword>
<dbReference type="FunFam" id="3.40.50.300:FF:000040">
    <property type="entry name" value="GTPase Der"/>
    <property type="match status" value="1"/>
</dbReference>
<comment type="function">
    <text evidence="8 10">GTPase that plays an essential role in the late steps of ribosome biogenesis.</text>
</comment>
<dbReference type="InterPro" id="IPR032859">
    <property type="entry name" value="KH_dom-like"/>
</dbReference>
<dbReference type="Gene3D" id="3.30.300.20">
    <property type="match status" value="1"/>
</dbReference>
<dbReference type="FunFam" id="3.30.300.20:FF:000004">
    <property type="entry name" value="GTPase Der"/>
    <property type="match status" value="1"/>
</dbReference>
<keyword evidence="13" id="KW-1185">Reference proteome</keyword>
<dbReference type="GO" id="GO:0042254">
    <property type="term" value="P:ribosome biogenesis"/>
    <property type="evidence" value="ECO:0007669"/>
    <property type="project" value="UniProtKB-KW"/>
</dbReference>
<dbReference type="PRINTS" id="PR00326">
    <property type="entry name" value="GTP1OBG"/>
</dbReference>
<evidence type="ECO:0000256" key="1">
    <source>
        <dbReference type="ARBA" id="ARBA00008279"/>
    </source>
</evidence>
<dbReference type="GO" id="GO:0043022">
    <property type="term" value="F:ribosome binding"/>
    <property type="evidence" value="ECO:0007669"/>
    <property type="project" value="TreeGrafter"/>
</dbReference>
<evidence type="ECO:0000256" key="4">
    <source>
        <dbReference type="ARBA" id="ARBA00022737"/>
    </source>
</evidence>
<evidence type="ECO:0000256" key="2">
    <source>
        <dbReference type="ARBA" id="ARBA00020953"/>
    </source>
</evidence>
<evidence type="ECO:0000259" key="11">
    <source>
        <dbReference type="PROSITE" id="PS51712"/>
    </source>
</evidence>
<dbReference type="Pfam" id="PF14714">
    <property type="entry name" value="KH_dom-like"/>
    <property type="match status" value="1"/>
</dbReference>
<dbReference type="Proteomes" id="UP000189733">
    <property type="component" value="Unassembled WGS sequence"/>
</dbReference>
<dbReference type="InterPro" id="IPR027417">
    <property type="entry name" value="P-loop_NTPase"/>
</dbReference>
<feature type="domain" description="EngA-type G" evidence="11">
    <location>
        <begin position="200"/>
        <end position="373"/>
    </location>
</feature>
<dbReference type="PANTHER" id="PTHR43834">
    <property type="entry name" value="GTPASE DER"/>
    <property type="match status" value="1"/>
</dbReference>
<dbReference type="PANTHER" id="PTHR43834:SF6">
    <property type="entry name" value="GTPASE DER"/>
    <property type="match status" value="1"/>
</dbReference>
<evidence type="ECO:0000313" key="12">
    <source>
        <dbReference type="EMBL" id="SKA72831.1"/>
    </source>
</evidence>
<feature type="binding site" evidence="8">
    <location>
        <begin position="318"/>
        <end position="321"/>
    </location>
    <ligand>
        <name>GTP</name>
        <dbReference type="ChEBI" id="CHEBI:37565"/>
        <label>2</label>
    </ligand>
</feature>
<feature type="domain" description="EngA-type G" evidence="11">
    <location>
        <begin position="22"/>
        <end position="185"/>
    </location>
</feature>
<name>A0A1T4W815_9BACT</name>
<dbReference type="GO" id="GO:0005525">
    <property type="term" value="F:GTP binding"/>
    <property type="evidence" value="ECO:0007669"/>
    <property type="project" value="UniProtKB-UniRule"/>
</dbReference>
<dbReference type="InterPro" id="IPR016484">
    <property type="entry name" value="GTPase_Der"/>
</dbReference>
<dbReference type="HAMAP" id="MF_00195">
    <property type="entry name" value="GTPase_Der"/>
    <property type="match status" value="1"/>
</dbReference>
<evidence type="ECO:0000313" key="13">
    <source>
        <dbReference type="Proteomes" id="UP000189733"/>
    </source>
</evidence>
<dbReference type="Gene3D" id="3.40.50.300">
    <property type="entry name" value="P-loop containing nucleotide triphosphate hydrolases"/>
    <property type="match status" value="2"/>
</dbReference>
<dbReference type="FunFam" id="3.40.50.300:FF:000057">
    <property type="entry name" value="GTPase Der"/>
    <property type="match status" value="1"/>
</dbReference>
<evidence type="ECO:0000256" key="3">
    <source>
        <dbReference type="ARBA" id="ARBA00022517"/>
    </source>
</evidence>
<dbReference type="CDD" id="cd01894">
    <property type="entry name" value="EngA1"/>
    <property type="match status" value="1"/>
</dbReference>
<feature type="binding site" evidence="8">
    <location>
        <begin position="75"/>
        <end position="79"/>
    </location>
    <ligand>
        <name>GTP</name>
        <dbReference type="ChEBI" id="CHEBI:37565"/>
        <label>1</label>
    </ligand>
</feature>
<keyword evidence="6 8" id="KW-0342">GTP-binding</keyword>
<dbReference type="AlphaFoldDB" id="A0A1T4W815"/>
<evidence type="ECO:0000256" key="6">
    <source>
        <dbReference type="ARBA" id="ARBA00023134"/>
    </source>
</evidence>
<dbReference type="NCBIfam" id="TIGR00231">
    <property type="entry name" value="small_GTP"/>
    <property type="match status" value="2"/>
</dbReference>
<evidence type="ECO:0000256" key="5">
    <source>
        <dbReference type="ARBA" id="ARBA00022741"/>
    </source>
</evidence>
<dbReference type="InterPro" id="IPR006073">
    <property type="entry name" value="GTP-bd"/>
</dbReference>
<keyword evidence="3 8" id="KW-0690">Ribosome biogenesis</keyword>
<evidence type="ECO:0000256" key="8">
    <source>
        <dbReference type="HAMAP-Rule" id="MF_00195"/>
    </source>
</evidence>
<dbReference type="EMBL" id="FUYA01000005">
    <property type="protein sequence ID" value="SKA72831.1"/>
    <property type="molecule type" value="Genomic_DNA"/>
</dbReference>
<feature type="binding site" evidence="8">
    <location>
        <begin position="253"/>
        <end position="257"/>
    </location>
    <ligand>
        <name>GTP</name>
        <dbReference type="ChEBI" id="CHEBI:37565"/>
        <label>2</label>
    </ligand>
</feature>
<organism evidence="12 13">
    <name type="scientific">Desulfobaculum bizertense DSM 18034</name>
    <dbReference type="NCBI Taxonomy" id="1121442"/>
    <lineage>
        <taxon>Bacteria</taxon>
        <taxon>Pseudomonadati</taxon>
        <taxon>Thermodesulfobacteriota</taxon>
        <taxon>Desulfovibrionia</taxon>
        <taxon>Desulfovibrionales</taxon>
        <taxon>Desulfovibrionaceae</taxon>
        <taxon>Desulfobaculum</taxon>
    </lineage>
</organism>
<protein>
    <recommendedName>
        <fullName evidence="2 8">GTPase Der</fullName>
    </recommendedName>
    <alternativeName>
        <fullName evidence="7 8">GTP-binding protein EngA</fullName>
    </alternativeName>
</protein>
<evidence type="ECO:0000256" key="10">
    <source>
        <dbReference type="RuleBase" id="RU004481"/>
    </source>
</evidence>
<dbReference type="NCBIfam" id="TIGR03594">
    <property type="entry name" value="GTPase_EngA"/>
    <property type="match status" value="1"/>
</dbReference>
<sequence>MLLARLLFKLFIYSSITKAMLPTIALIGRPNVGKSTLFNRLIRQQKALTHDLPGVTRDRIYGVVRQSDVPFALVDTGGLVMDEDQNFEQEIMQQAQEAIAESQVIMLVVDGKNGLNPVDEQVARDLRESHKPVLLVVNKIDGYEKEGNASEFHALGMDMLNVSAAHGHNIPALLDRLNELLEKEGYDAETVKEDDDATGLRLALIGRPNAGKSSICNRMLGEDRMIVSDRAGTTRDSVDVTVEVDKKRYTFVDTAGIRRKSKISENLEHFSVLRSLKASKNAQVAVLVLDAVEGLTMQDKKLVSFLDREKTPLIIIVNKMDLIPKGKVDQLKKYFYDQLRICPHVPKLFTSALSGQNLRHLLPLAQKLWKECQIRVTTGILNRTLKDAITRHQPPIMKHRRAKFYYLTQAGITPPTFVFFVNDPELVRDSYVRYLENQLRKSFGLKMAPMAVHFRGSHKKKSKKG</sequence>
<reference evidence="12 13" key="1">
    <citation type="submission" date="2017-02" db="EMBL/GenBank/DDBJ databases">
        <authorList>
            <person name="Peterson S.W."/>
        </authorList>
    </citation>
    <scope>NUCLEOTIDE SEQUENCE [LARGE SCALE GENOMIC DNA]</scope>
    <source>
        <strain evidence="12 13">DSM 18034</strain>
    </source>
</reference>
<dbReference type="InterPro" id="IPR005225">
    <property type="entry name" value="Small_GTP-bd"/>
</dbReference>
<dbReference type="InterPro" id="IPR031166">
    <property type="entry name" value="G_ENGA"/>
</dbReference>
<dbReference type="CDD" id="cd01895">
    <property type="entry name" value="EngA2"/>
    <property type="match status" value="1"/>
</dbReference>
<dbReference type="SUPFAM" id="SSF52540">
    <property type="entry name" value="P-loop containing nucleoside triphosphate hydrolases"/>
    <property type="match status" value="2"/>
</dbReference>
<accession>A0A1T4W815</accession>
<dbReference type="STRING" id="1121442.SAMN02745702_01712"/>
<comment type="subunit">
    <text evidence="8">Associates with the 50S ribosomal subunit.</text>
</comment>
<keyword evidence="5 8" id="KW-0547">Nucleotide-binding</keyword>
<feature type="binding site" evidence="8">
    <location>
        <begin position="138"/>
        <end position="141"/>
    </location>
    <ligand>
        <name>GTP</name>
        <dbReference type="ChEBI" id="CHEBI:37565"/>
        <label>1</label>
    </ligand>
</feature>
<proteinExistence type="inferred from homology"/>
<comment type="similarity">
    <text evidence="1 8 9 10">Belongs to the TRAFAC class TrmE-Era-EngA-EngB-Septin-like GTPase superfamily. EngA (Der) GTPase family.</text>
</comment>
<gene>
    <name evidence="8" type="primary">der</name>
    <name evidence="12" type="ORF">SAMN02745702_01712</name>
</gene>
<dbReference type="PROSITE" id="PS51712">
    <property type="entry name" value="G_ENGA"/>
    <property type="match status" value="2"/>
</dbReference>